<dbReference type="PROSITE" id="PS50943">
    <property type="entry name" value="HTH_CROC1"/>
    <property type="match status" value="1"/>
</dbReference>
<reference evidence="4" key="1">
    <citation type="submission" date="2018-09" db="EMBL/GenBank/DDBJ databases">
        <authorList>
            <person name="Livingstone P.G."/>
            <person name="Whitworth D.E."/>
        </authorList>
    </citation>
    <scope>NUCLEOTIDE SEQUENCE [LARGE SCALE GENOMIC DNA]</scope>
    <source>
        <strain evidence="4">AB047A</strain>
    </source>
</reference>
<evidence type="ECO:0000256" key="1">
    <source>
        <dbReference type="SAM" id="MobiDB-lite"/>
    </source>
</evidence>
<dbReference type="SUPFAM" id="SSF47413">
    <property type="entry name" value="lambda repressor-like DNA-binding domains"/>
    <property type="match status" value="1"/>
</dbReference>
<sequence length="90" mass="9507">MIAANVRATRLKRGMPLEGLAAAAIITTAYLQRVEYGRVNISVVTLVTLARALETRLDTLVESARLEGGDQAVPGAGQTERSTRGETAAP</sequence>
<keyword evidence="4" id="KW-1185">Reference proteome</keyword>
<dbReference type="OrthoDB" id="6867563at2"/>
<gene>
    <name evidence="3" type="ORF">D7X96_08795</name>
</gene>
<dbReference type="CDD" id="cd00093">
    <property type="entry name" value="HTH_XRE"/>
    <property type="match status" value="1"/>
</dbReference>
<dbReference type="Pfam" id="PF01381">
    <property type="entry name" value="HTH_3"/>
    <property type="match status" value="1"/>
</dbReference>
<evidence type="ECO:0000259" key="2">
    <source>
        <dbReference type="PROSITE" id="PS50943"/>
    </source>
</evidence>
<accession>A0A3A8QRG9</accession>
<comment type="caution">
    <text evidence="3">The sequence shown here is derived from an EMBL/GenBank/DDBJ whole genome shotgun (WGS) entry which is preliminary data.</text>
</comment>
<evidence type="ECO:0000313" key="4">
    <source>
        <dbReference type="Proteomes" id="UP000282656"/>
    </source>
</evidence>
<dbReference type="Gene3D" id="1.10.260.40">
    <property type="entry name" value="lambda repressor-like DNA-binding domains"/>
    <property type="match status" value="1"/>
</dbReference>
<organism evidence="3 4">
    <name type="scientific">Corallococcus interemptor</name>
    <dbReference type="NCBI Taxonomy" id="2316720"/>
    <lineage>
        <taxon>Bacteria</taxon>
        <taxon>Pseudomonadati</taxon>
        <taxon>Myxococcota</taxon>
        <taxon>Myxococcia</taxon>
        <taxon>Myxococcales</taxon>
        <taxon>Cystobacterineae</taxon>
        <taxon>Myxococcaceae</taxon>
        <taxon>Corallococcus</taxon>
    </lineage>
</organism>
<dbReference type="InterPro" id="IPR010982">
    <property type="entry name" value="Lambda_DNA-bd_dom_sf"/>
</dbReference>
<name>A0A3A8QRG9_9BACT</name>
<dbReference type="SMART" id="SM00530">
    <property type="entry name" value="HTH_XRE"/>
    <property type="match status" value="1"/>
</dbReference>
<dbReference type="EMBL" id="RAWM01000016">
    <property type="protein sequence ID" value="RKH71356.1"/>
    <property type="molecule type" value="Genomic_DNA"/>
</dbReference>
<feature type="region of interest" description="Disordered" evidence="1">
    <location>
        <begin position="68"/>
        <end position="90"/>
    </location>
</feature>
<evidence type="ECO:0000313" key="3">
    <source>
        <dbReference type="EMBL" id="RKH71356.1"/>
    </source>
</evidence>
<dbReference type="Proteomes" id="UP000282656">
    <property type="component" value="Unassembled WGS sequence"/>
</dbReference>
<dbReference type="RefSeq" id="WP_121769473.1">
    <property type="nucleotide sequence ID" value="NZ_RAWM01000016.1"/>
</dbReference>
<feature type="domain" description="HTH cro/C1-type" evidence="2">
    <location>
        <begin position="6"/>
        <end position="60"/>
    </location>
</feature>
<protein>
    <submittedName>
        <fullName evidence="3">Helix-turn-helix domain-containing protein</fullName>
    </submittedName>
</protein>
<dbReference type="InterPro" id="IPR001387">
    <property type="entry name" value="Cro/C1-type_HTH"/>
</dbReference>
<proteinExistence type="predicted"/>
<dbReference type="AlphaFoldDB" id="A0A3A8QRG9"/>
<dbReference type="GO" id="GO:0003677">
    <property type="term" value="F:DNA binding"/>
    <property type="evidence" value="ECO:0007669"/>
    <property type="project" value="InterPro"/>
</dbReference>